<comment type="catalytic activity">
    <reaction evidence="10 11">
        <text>D-alanyl-D-alanine + UDP-N-acetyl-alpha-D-muramoyl-L-alanyl-gamma-D-glutamyl-meso-2,6-diaminopimelate + ATP = UDP-N-acetyl-alpha-D-muramoyl-L-alanyl-gamma-D-glutamyl-meso-2,6-diaminopimeloyl-D-alanyl-D-alanine + ADP + phosphate + H(+)</text>
        <dbReference type="Rhea" id="RHEA:28374"/>
        <dbReference type="ChEBI" id="CHEBI:15378"/>
        <dbReference type="ChEBI" id="CHEBI:30616"/>
        <dbReference type="ChEBI" id="CHEBI:43474"/>
        <dbReference type="ChEBI" id="CHEBI:57822"/>
        <dbReference type="ChEBI" id="CHEBI:61386"/>
        <dbReference type="ChEBI" id="CHEBI:83905"/>
        <dbReference type="ChEBI" id="CHEBI:456216"/>
        <dbReference type="EC" id="6.3.2.10"/>
    </reaction>
</comment>
<evidence type="ECO:0000256" key="5">
    <source>
        <dbReference type="ARBA" id="ARBA00022840"/>
    </source>
</evidence>
<dbReference type="GO" id="GO:0047480">
    <property type="term" value="F:UDP-N-acetylmuramoyl-tripeptide-D-alanyl-D-alanine ligase activity"/>
    <property type="evidence" value="ECO:0007669"/>
    <property type="project" value="UniProtKB-UniRule"/>
</dbReference>
<organism evidence="14 15">
    <name type="scientific">Marinilabilia rubra</name>
    <dbReference type="NCBI Taxonomy" id="2162893"/>
    <lineage>
        <taxon>Bacteria</taxon>
        <taxon>Pseudomonadati</taxon>
        <taxon>Bacteroidota</taxon>
        <taxon>Bacteroidia</taxon>
        <taxon>Marinilabiliales</taxon>
        <taxon>Marinilabiliaceae</taxon>
        <taxon>Marinilabilia</taxon>
    </lineage>
</organism>
<dbReference type="SUPFAM" id="SSF53623">
    <property type="entry name" value="MurD-like peptide ligases, catalytic domain"/>
    <property type="match status" value="1"/>
</dbReference>
<dbReference type="InterPro" id="IPR036615">
    <property type="entry name" value="Mur_ligase_C_dom_sf"/>
</dbReference>
<evidence type="ECO:0000256" key="3">
    <source>
        <dbReference type="ARBA" id="ARBA00022618"/>
    </source>
</evidence>
<evidence type="ECO:0000256" key="11">
    <source>
        <dbReference type="RuleBase" id="RU004136"/>
    </source>
</evidence>
<proteinExistence type="inferred from homology"/>
<dbReference type="GO" id="GO:0071555">
    <property type="term" value="P:cell wall organization"/>
    <property type="evidence" value="ECO:0007669"/>
    <property type="project" value="UniProtKB-KW"/>
</dbReference>
<dbReference type="GO" id="GO:0005737">
    <property type="term" value="C:cytoplasm"/>
    <property type="evidence" value="ECO:0007669"/>
    <property type="project" value="UniProtKB-SubCell"/>
</dbReference>
<dbReference type="InterPro" id="IPR013221">
    <property type="entry name" value="Mur_ligase_cen"/>
</dbReference>
<dbReference type="EC" id="6.3.2.10" evidence="10 11"/>
<dbReference type="InterPro" id="IPR035911">
    <property type="entry name" value="MurE/MurF_N"/>
</dbReference>
<dbReference type="Proteomes" id="UP000244956">
    <property type="component" value="Unassembled WGS sequence"/>
</dbReference>
<comment type="similarity">
    <text evidence="10">Belongs to the MurCDEF family. MurF subfamily.</text>
</comment>
<keyword evidence="9 10" id="KW-0961">Cell wall biogenesis/degradation</keyword>
<dbReference type="Gene3D" id="3.40.1190.10">
    <property type="entry name" value="Mur-like, catalytic domain"/>
    <property type="match status" value="1"/>
</dbReference>
<evidence type="ECO:0000256" key="1">
    <source>
        <dbReference type="ARBA" id="ARBA00022490"/>
    </source>
</evidence>
<keyword evidence="1 10" id="KW-0963">Cytoplasm</keyword>
<gene>
    <name evidence="10" type="primary">murF</name>
    <name evidence="14" type="ORF">DDZ16_08415</name>
</gene>
<dbReference type="HAMAP" id="MF_02019">
    <property type="entry name" value="MurF"/>
    <property type="match status" value="1"/>
</dbReference>
<evidence type="ECO:0000256" key="8">
    <source>
        <dbReference type="ARBA" id="ARBA00023306"/>
    </source>
</evidence>
<evidence type="ECO:0000256" key="2">
    <source>
        <dbReference type="ARBA" id="ARBA00022598"/>
    </source>
</evidence>
<dbReference type="InterPro" id="IPR004101">
    <property type="entry name" value="Mur_ligase_C"/>
</dbReference>
<dbReference type="PANTHER" id="PTHR43024">
    <property type="entry name" value="UDP-N-ACETYLMURAMOYL-TRIPEPTIDE--D-ALANYL-D-ALANINE LIGASE"/>
    <property type="match status" value="1"/>
</dbReference>
<evidence type="ECO:0000259" key="12">
    <source>
        <dbReference type="Pfam" id="PF02875"/>
    </source>
</evidence>
<keyword evidence="6 10" id="KW-0133">Cell shape</keyword>
<keyword evidence="4 10" id="KW-0547">Nucleotide-binding</keyword>
<dbReference type="AlphaFoldDB" id="A0A2U2BA39"/>
<name>A0A2U2BA39_9BACT</name>
<evidence type="ECO:0000313" key="14">
    <source>
        <dbReference type="EMBL" id="PWD99903.1"/>
    </source>
</evidence>
<dbReference type="InterPro" id="IPR005863">
    <property type="entry name" value="UDP-N-AcMur_synth"/>
</dbReference>
<keyword evidence="2 10" id="KW-0436">Ligase</keyword>
<dbReference type="GO" id="GO:0009252">
    <property type="term" value="P:peptidoglycan biosynthetic process"/>
    <property type="evidence" value="ECO:0007669"/>
    <property type="project" value="UniProtKB-UniRule"/>
</dbReference>
<dbReference type="Gene3D" id="3.40.1390.10">
    <property type="entry name" value="MurE/MurF, N-terminal domain"/>
    <property type="match status" value="1"/>
</dbReference>
<dbReference type="GO" id="GO:0051301">
    <property type="term" value="P:cell division"/>
    <property type="evidence" value="ECO:0007669"/>
    <property type="project" value="UniProtKB-KW"/>
</dbReference>
<evidence type="ECO:0000256" key="6">
    <source>
        <dbReference type="ARBA" id="ARBA00022960"/>
    </source>
</evidence>
<dbReference type="Gene3D" id="3.90.190.20">
    <property type="entry name" value="Mur ligase, C-terminal domain"/>
    <property type="match status" value="1"/>
</dbReference>
<evidence type="ECO:0000259" key="13">
    <source>
        <dbReference type="Pfam" id="PF08245"/>
    </source>
</evidence>
<protein>
    <recommendedName>
        <fullName evidence="10 11">UDP-N-acetylmuramoyl-tripeptide--D-alanyl-D-alanine ligase</fullName>
        <ecNumber evidence="10 11">6.3.2.10</ecNumber>
    </recommendedName>
    <alternativeName>
        <fullName evidence="10">D-alanyl-D-alanine-adding enzyme</fullName>
    </alternativeName>
</protein>
<feature type="binding site" evidence="10">
    <location>
        <begin position="99"/>
        <end position="105"/>
    </location>
    <ligand>
        <name>ATP</name>
        <dbReference type="ChEBI" id="CHEBI:30616"/>
    </ligand>
</feature>
<dbReference type="SUPFAM" id="SSF53244">
    <property type="entry name" value="MurD-like peptide ligases, peptide-binding domain"/>
    <property type="match status" value="1"/>
</dbReference>
<comment type="pathway">
    <text evidence="10 11">Cell wall biogenesis; peptidoglycan biosynthesis.</text>
</comment>
<reference evidence="14 15" key="1">
    <citation type="submission" date="2018-05" db="EMBL/GenBank/DDBJ databases">
        <title>Marinilabilia rubrum sp. nov., isolated from saltern sediment.</title>
        <authorList>
            <person name="Zhang R."/>
        </authorList>
    </citation>
    <scope>NUCLEOTIDE SEQUENCE [LARGE SCALE GENOMIC DNA]</scope>
    <source>
        <strain evidence="14 15">WTE16</strain>
    </source>
</reference>
<comment type="function">
    <text evidence="10 11">Involved in cell wall formation. Catalyzes the final step in the synthesis of UDP-N-acetylmuramoyl-pentapeptide, the precursor of murein.</text>
</comment>
<keyword evidence="15" id="KW-1185">Reference proteome</keyword>
<evidence type="ECO:0000313" key="15">
    <source>
        <dbReference type="Proteomes" id="UP000244956"/>
    </source>
</evidence>
<keyword evidence="7 10" id="KW-0573">Peptidoglycan synthesis</keyword>
<dbReference type="Pfam" id="PF08245">
    <property type="entry name" value="Mur_ligase_M"/>
    <property type="match status" value="1"/>
</dbReference>
<evidence type="ECO:0000256" key="9">
    <source>
        <dbReference type="ARBA" id="ARBA00023316"/>
    </source>
</evidence>
<dbReference type="EMBL" id="QEWP01000005">
    <property type="protein sequence ID" value="PWD99903.1"/>
    <property type="molecule type" value="Genomic_DNA"/>
</dbReference>
<comment type="subcellular location">
    <subcellularLocation>
        <location evidence="10 11">Cytoplasm</location>
    </subcellularLocation>
</comment>
<dbReference type="SUPFAM" id="SSF63418">
    <property type="entry name" value="MurE/MurF N-terminal domain"/>
    <property type="match status" value="1"/>
</dbReference>
<dbReference type="PANTHER" id="PTHR43024:SF1">
    <property type="entry name" value="UDP-N-ACETYLMURAMOYL-TRIPEPTIDE--D-ALANYL-D-ALANINE LIGASE"/>
    <property type="match status" value="1"/>
</dbReference>
<dbReference type="RefSeq" id="WP_109264004.1">
    <property type="nucleotide sequence ID" value="NZ_QEWP01000005.1"/>
</dbReference>
<feature type="domain" description="Mur ligase central" evidence="13">
    <location>
        <begin position="97"/>
        <end position="281"/>
    </location>
</feature>
<evidence type="ECO:0000256" key="10">
    <source>
        <dbReference type="HAMAP-Rule" id="MF_02019"/>
    </source>
</evidence>
<sequence length="433" mass="47503">MVNNISSLYEVYLETGIISTDTRSLAPGSIFFALKGDRFDGNKFAGLSLENGCKLAVVDDERLKDKPGCFWVPDVLQTLQKLAGYHRQKLRIPVIGITGSNGKTTTKELIAAVLGKKYKVWFTQGNLNNHIGVPLTLLAIPPGTQIAIVEMGANHIGEIADLCKIALPNHGLITNVGKAHLEGFGSFEGVKKGKGELYEFLQKEGGEIFVNVGNPHLLEMVGNYPWIGYGVGDEAVVSATNVSSHPLLSLKLNTSRVSGYPINTCLTGLYNLDNVLAAASVGHYFGIEEELVKEAVESYVPENNRSQFYNTGRNQVLLDAYNANPSSMQVALKNFDSIPHNNKILVLGSMKEMGSQSLTEHRELIKEVLKIDFNACFLTGIEFKDVLPDDPRFDWYEDTQSLKKAIETEKFKDALVLIKGSRANRLELIAGAL</sequence>
<keyword evidence="3 10" id="KW-0132">Cell division</keyword>
<dbReference type="InterPro" id="IPR051046">
    <property type="entry name" value="MurCDEF_CellWall_CoF430Synth"/>
</dbReference>
<dbReference type="InterPro" id="IPR036565">
    <property type="entry name" value="Mur-like_cat_sf"/>
</dbReference>
<dbReference type="NCBIfam" id="TIGR01143">
    <property type="entry name" value="murF"/>
    <property type="match status" value="1"/>
</dbReference>
<evidence type="ECO:0000256" key="7">
    <source>
        <dbReference type="ARBA" id="ARBA00022984"/>
    </source>
</evidence>
<keyword evidence="5 10" id="KW-0067">ATP-binding</keyword>
<dbReference type="GO" id="GO:0005524">
    <property type="term" value="F:ATP binding"/>
    <property type="evidence" value="ECO:0007669"/>
    <property type="project" value="UniProtKB-UniRule"/>
</dbReference>
<dbReference type="OrthoDB" id="9801978at2"/>
<dbReference type="GO" id="GO:0008766">
    <property type="term" value="F:UDP-N-acetylmuramoylalanyl-D-glutamyl-2,6-diaminopimelate-D-alanyl-D-alanine ligase activity"/>
    <property type="evidence" value="ECO:0007669"/>
    <property type="project" value="RHEA"/>
</dbReference>
<keyword evidence="8 10" id="KW-0131">Cell cycle</keyword>
<comment type="caution">
    <text evidence="14">The sequence shown here is derived from an EMBL/GenBank/DDBJ whole genome shotgun (WGS) entry which is preliminary data.</text>
</comment>
<accession>A0A2U2BA39</accession>
<dbReference type="UniPathway" id="UPA00219"/>
<dbReference type="Pfam" id="PF02875">
    <property type="entry name" value="Mur_ligase_C"/>
    <property type="match status" value="1"/>
</dbReference>
<dbReference type="GO" id="GO:0008360">
    <property type="term" value="P:regulation of cell shape"/>
    <property type="evidence" value="ECO:0007669"/>
    <property type="project" value="UniProtKB-KW"/>
</dbReference>
<evidence type="ECO:0000256" key="4">
    <source>
        <dbReference type="ARBA" id="ARBA00022741"/>
    </source>
</evidence>
<feature type="domain" description="Mur ligase C-terminal" evidence="12">
    <location>
        <begin position="305"/>
        <end position="422"/>
    </location>
</feature>